<dbReference type="EC" id="3.4.13.22" evidence="9 10"/>
<keyword evidence="5 9" id="KW-0862">Zinc</keyword>
<feature type="site" description="Transition state stabilizer" evidence="9">
    <location>
        <position position="88"/>
    </location>
</feature>
<feature type="binding site" evidence="9">
    <location>
        <position position="201"/>
    </location>
    <ligand>
        <name>Zn(2+)</name>
        <dbReference type="ChEBI" id="CHEBI:29105"/>
        <note>catalytic</note>
    </ligand>
</feature>
<comment type="similarity">
    <text evidence="9 10">Belongs to the peptidase M15D family.</text>
</comment>
<dbReference type="InterPro" id="IPR009045">
    <property type="entry name" value="Zn_M74/Hedgehog-like"/>
</dbReference>
<evidence type="ECO:0000256" key="5">
    <source>
        <dbReference type="ARBA" id="ARBA00022833"/>
    </source>
</evidence>
<dbReference type="Gene3D" id="3.30.1380.10">
    <property type="match status" value="1"/>
</dbReference>
<comment type="caution">
    <text evidence="11">The sequence shown here is derived from an EMBL/GenBank/DDBJ whole genome shotgun (WGS) entry which is preliminary data.</text>
</comment>
<dbReference type="PANTHER" id="PTHR43126">
    <property type="entry name" value="D-ALANYL-D-ALANINE DIPEPTIDASE"/>
    <property type="match status" value="1"/>
</dbReference>
<evidence type="ECO:0000256" key="8">
    <source>
        <dbReference type="ARBA" id="ARBA00023316"/>
    </source>
</evidence>
<dbReference type="PANTHER" id="PTHR43126:SF1">
    <property type="entry name" value="D-ALANYL-D-ALANINE DIPEPTIDASE"/>
    <property type="match status" value="1"/>
</dbReference>
<keyword evidence="3 9" id="KW-0479">Metal-binding</keyword>
<dbReference type="InterPro" id="IPR000755">
    <property type="entry name" value="A_A_dipeptidase"/>
</dbReference>
<evidence type="ECO:0000256" key="10">
    <source>
        <dbReference type="PIRNR" id="PIRNR026671"/>
    </source>
</evidence>
<keyword evidence="12" id="KW-1185">Reference proteome</keyword>
<evidence type="ECO:0000256" key="3">
    <source>
        <dbReference type="ARBA" id="ARBA00022723"/>
    </source>
</evidence>
<evidence type="ECO:0000256" key="4">
    <source>
        <dbReference type="ARBA" id="ARBA00022801"/>
    </source>
</evidence>
<evidence type="ECO:0000256" key="7">
    <source>
        <dbReference type="ARBA" id="ARBA00023049"/>
    </source>
</evidence>
<evidence type="ECO:0000313" key="11">
    <source>
        <dbReference type="EMBL" id="MFH6771912.1"/>
    </source>
</evidence>
<dbReference type="HAMAP" id="MF_01924">
    <property type="entry name" value="A_A_dipeptidase"/>
    <property type="match status" value="1"/>
</dbReference>
<evidence type="ECO:0000256" key="1">
    <source>
        <dbReference type="ARBA" id="ARBA00001362"/>
    </source>
</evidence>
<comment type="catalytic activity">
    <reaction evidence="1 9 10">
        <text>D-alanyl-D-alanine + H2O = 2 D-alanine</text>
        <dbReference type="Rhea" id="RHEA:20661"/>
        <dbReference type="ChEBI" id="CHEBI:15377"/>
        <dbReference type="ChEBI" id="CHEBI:57416"/>
        <dbReference type="ChEBI" id="CHEBI:57822"/>
        <dbReference type="EC" id="3.4.13.22"/>
    </reaction>
</comment>
<evidence type="ECO:0000256" key="2">
    <source>
        <dbReference type="ARBA" id="ARBA00022670"/>
    </source>
</evidence>
<dbReference type="PIRSF" id="PIRSF026671">
    <property type="entry name" value="AA_dipeptidase"/>
    <property type="match status" value="1"/>
</dbReference>
<evidence type="ECO:0000256" key="9">
    <source>
        <dbReference type="HAMAP-Rule" id="MF_01924"/>
    </source>
</evidence>
<comment type="cofactor">
    <cofactor evidence="9">
        <name>Zn(2+)</name>
        <dbReference type="ChEBI" id="CHEBI:29105"/>
    </cofactor>
    <text evidence="9">Binds 1 zinc ion per subunit.</text>
</comment>
<keyword evidence="8 10" id="KW-0961">Cell wall biogenesis/degradation</keyword>
<feature type="binding site" evidence="9">
    <location>
        <position position="140"/>
    </location>
    <ligand>
        <name>Zn(2+)</name>
        <dbReference type="ChEBI" id="CHEBI:29105"/>
        <note>catalytic</note>
    </ligand>
</feature>
<dbReference type="Proteomes" id="UP001610100">
    <property type="component" value="Unassembled WGS sequence"/>
</dbReference>
<evidence type="ECO:0000313" key="12">
    <source>
        <dbReference type="Proteomes" id="UP001610100"/>
    </source>
</evidence>
<protein>
    <recommendedName>
        <fullName evidence="9 10">D-alanyl-D-alanine dipeptidase</fullName>
        <shortName evidence="9 10">D-Ala-D-Ala dipeptidase</shortName>
        <ecNumber evidence="9 10">3.4.13.22</ecNumber>
    </recommendedName>
</protein>
<dbReference type="Pfam" id="PF01427">
    <property type="entry name" value="Peptidase_M15"/>
    <property type="match status" value="1"/>
</dbReference>
<keyword evidence="4 9" id="KW-0378">Hydrolase</keyword>
<sequence length="219" mass="26169">MKYYIVFLFFGFHAFAQLPIGFVHVKEQIPDLEVELRYYGNYNFVGKHIDGYYENKLVLTEEATRALKAVQKDLRKRGLSLKVFDGYRPQRAVNNFVTWAHKLNDTINKRIFYPEVKKENLFKEGYIASRSGHSRGSTVDLTIVNAKTKIPLDMGSKFDYFGERSWVNYKNITEKQRANRLFLQRIMNKHGFRSYAKEWWHFTLRHEPFPNDYFDFPIR</sequence>
<organism evidence="11 12">
    <name type="scientific">Gaetbulibacter aestuarii</name>
    <dbReference type="NCBI Taxonomy" id="1502358"/>
    <lineage>
        <taxon>Bacteria</taxon>
        <taxon>Pseudomonadati</taxon>
        <taxon>Bacteroidota</taxon>
        <taxon>Flavobacteriia</taxon>
        <taxon>Flavobacteriales</taxon>
        <taxon>Flavobacteriaceae</taxon>
        <taxon>Gaetbulibacter</taxon>
    </lineage>
</organism>
<keyword evidence="2 9" id="KW-0645">Protease</keyword>
<feature type="active site" description="Proton donor/acceptor" evidence="9">
    <location>
        <position position="198"/>
    </location>
</feature>
<evidence type="ECO:0000256" key="6">
    <source>
        <dbReference type="ARBA" id="ARBA00022997"/>
    </source>
</evidence>
<dbReference type="RefSeq" id="WP_344741137.1">
    <property type="nucleotide sequence ID" value="NZ_BAABAY010000002.1"/>
</dbReference>
<dbReference type="CDD" id="cd14817">
    <property type="entry name" value="D-Ala-D-Ala_dipeptidase_VanX"/>
    <property type="match status" value="1"/>
</dbReference>
<proteinExistence type="inferred from homology"/>
<keyword evidence="7 9" id="KW-0482">Metalloprotease</keyword>
<dbReference type="EMBL" id="JBAWKB010000002">
    <property type="protein sequence ID" value="MFH6771912.1"/>
    <property type="molecule type" value="Genomic_DNA"/>
</dbReference>
<feature type="binding site" evidence="9">
    <location>
        <position position="133"/>
    </location>
    <ligand>
        <name>Zn(2+)</name>
        <dbReference type="ChEBI" id="CHEBI:29105"/>
        <note>catalytic</note>
    </ligand>
</feature>
<gene>
    <name evidence="11" type="ORF">V8G58_08210</name>
</gene>
<keyword evidence="6 9" id="KW-0224">Dipeptidase</keyword>
<dbReference type="SUPFAM" id="SSF55166">
    <property type="entry name" value="Hedgehog/DD-peptidase"/>
    <property type="match status" value="1"/>
</dbReference>
<reference evidence="11 12" key="1">
    <citation type="submission" date="2024-02" db="EMBL/GenBank/DDBJ databases">
        <title>A Gaetbulibacter species isolated from tidal flats and genomic insights of their niches.</title>
        <authorList>
            <person name="Ye Y."/>
        </authorList>
    </citation>
    <scope>NUCLEOTIDE SEQUENCE [LARGE SCALE GENOMIC DNA]</scope>
    <source>
        <strain evidence="11 12">KYW382</strain>
    </source>
</reference>
<name>A0ABW7N2W8_9FLAO</name>
<accession>A0ABW7N2W8</accession>
<comment type="function">
    <text evidence="9 10">Catalyzes hydrolysis of the D-alanyl-D-alanine dipeptide.</text>
</comment>